<evidence type="ECO:0000313" key="4">
    <source>
        <dbReference type="Proteomes" id="UP000178743"/>
    </source>
</evidence>
<evidence type="ECO:0000259" key="2">
    <source>
        <dbReference type="Pfam" id="PF20803"/>
    </source>
</evidence>
<feature type="transmembrane region" description="Helical" evidence="1">
    <location>
        <begin position="41"/>
        <end position="66"/>
    </location>
</feature>
<dbReference type="Pfam" id="PF20803">
    <property type="entry name" value="PaaX_M"/>
    <property type="match status" value="1"/>
</dbReference>
<evidence type="ECO:0000313" key="3">
    <source>
        <dbReference type="EMBL" id="OGF72817.1"/>
    </source>
</evidence>
<keyword evidence="1" id="KW-0472">Membrane</keyword>
<evidence type="ECO:0000256" key="1">
    <source>
        <dbReference type="SAM" id="Phobius"/>
    </source>
</evidence>
<accession>A0A1F5WAX7</accession>
<sequence>MEIMPKHKPIYFADPKISDEVKDRVREFVAKHPIASSTIKALLATAILGGVLTIAAVAPGIVAFAGKGLAMAKKNKQERYQNLWARFHALKKRNVFECVGESPNGGLIYRFTESGRDLTKKLLLETLEIKSSSKWDKKWHVVVFDIPEKYKKARYALWSQLKNLGFYQLQRSVWVHPFPCEHEIKFLCDIFNIHPFVEVFTTEDLNNGKILYHFKSILRKTV</sequence>
<comment type="caution">
    <text evidence="3">The sequence shown here is derived from an EMBL/GenBank/DDBJ whole genome shotgun (WGS) entry which is preliminary data.</text>
</comment>
<protein>
    <recommendedName>
        <fullName evidence="2">Transcriptional repressor PaaX-like central Cas2-like domain-containing protein</fullName>
    </recommendedName>
</protein>
<gene>
    <name evidence="3" type="ORF">A3C05_05140</name>
</gene>
<dbReference type="AlphaFoldDB" id="A0A1F5WAX7"/>
<dbReference type="Proteomes" id="UP000178743">
    <property type="component" value="Unassembled WGS sequence"/>
</dbReference>
<reference evidence="3 4" key="1">
    <citation type="journal article" date="2016" name="Nat. Commun.">
        <title>Thousands of microbial genomes shed light on interconnected biogeochemical processes in an aquifer system.</title>
        <authorList>
            <person name="Anantharaman K."/>
            <person name="Brown C.T."/>
            <person name="Hug L.A."/>
            <person name="Sharon I."/>
            <person name="Castelle C.J."/>
            <person name="Probst A.J."/>
            <person name="Thomas B.C."/>
            <person name="Singh A."/>
            <person name="Wilkins M.J."/>
            <person name="Karaoz U."/>
            <person name="Brodie E.L."/>
            <person name="Williams K.H."/>
            <person name="Hubbard S.S."/>
            <person name="Banfield J.F."/>
        </authorList>
    </citation>
    <scope>NUCLEOTIDE SEQUENCE [LARGE SCALE GENOMIC DNA]</scope>
</reference>
<proteinExistence type="predicted"/>
<dbReference type="EMBL" id="MFHP01000008">
    <property type="protein sequence ID" value="OGF72817.1"/>
    <property type="molecule type" value="Genomic_DNA"/>
</dbReference>
<keyword evidence="1" id="KW-1133">Transmembrane helix</keyword>
<dbReference type="InterPro" id="IPR048846">
    <property type="entry name" value="PaaX-like_central"/>
</dbReference>
<feature type="domain" description="Transcriptional repressor PaaX-like central Cas2-like" evidence="2">
    <location>
        <begin position="133"/>
        <end position="205"/>
    </location>
</feature>
<name>A0A1F5WAX7_9BACT</name>
<dbReference type="SUPFAM" id="SSF143430">
    <property type="entry name" value="TTP0101/SSO1404-like"/>
    <property type="match status" value="1"/>
</dbReference>
<dbReference type="Gene3D" id="3.30.70.2650">
    <property type="match status" value="1"/>
</dbReference>
<organism evidence="3 4">
    <name type="scientific">Candidatus Giovannonibacteria bacterium RIFCSPHIGHO2_02_FULL_45_40</name>
    <dbReference type="NCBI Taxonomy" id="1798337"/>
    <lineage>
        <taxon>Bacteria</taxon>
        <taxon>Candidatus Giovannoniibacteriota</taxon>
    </lineage>
</organism>
<keyword evidence="1" id="KW-0812">Transmembrane</keyword>